<keyword evidence="3" id="KW-1185">Reference proteome</keyword>
<dbReference type="Proteomes" id="UP000799757">
    <property type="component" value="Unassembled WGS sequence"/>
</dbReference>
<feature type="signal peptide" evidence="1">
    <location>
        <begin position="1"/>
        <end position="16"/>
    </location>
</feature>
<organism evidence="2 3">
    <name type="scientific">Melanomma pulvis-pyrius CBS 109.77</name>
    <dbReference type="NCBI Taxonomy" id="1314802"/>
    <lineage>
        <taxon>Eukaryota</taxon>
        <taxon>Fungi</taxon>
        <taxon>Dikarya</taxon>
        <taxon>Ascomycota</taxon>
        <taxon>Pezizomycotina</taxon>
        <taxon>Dothideomycetes</taxon>
        <taxon>Pleosporomycetidae</taxon>
        <taxon>Pleosporales</taxon>
        <taxon>Melanommataceae</taxon>
        <taxon>Melanomma</taxon>
    </lineage>
</organism>
<evidence type="ECO:0000313" key="2">
    <source>
        <dbReference type="EMBL" id="KAF2792806.1"/>
    </source>
</evidence>
<dbReference type="AlphaFoldDB" id="A0A6A6X8U2"/>
<accession>A0A6A6X8U2</accession>
<evidence type="ECO:0000256" key="1">
    <source>
        <dbReference type="SAM" id="SignalP"/>
    </source>
</evidence>
<evidence type="ECO:0000313" key="3">
    <source>
        <dbReference type="Proteomes" id="UP000799757"/>
    </source>
</evidence>
<proteinExistence type="predicted"/>
<sequence length="189" mass="21047">MKYSIIASFFIASVIAVPLDSVIPKDVAVRTLNPDSTPIAKRDPDWNTWAKICLSVTPNDQMPTVADATRLADLMDSWGQRNITLKRPQFSNAQAYTNIERTGGAEFNIYFSTGKTQDMSKVIQIKQPAATLGRYLRVLIRYCQINGRVQAHMDIPNCPNAELQYIISDVGIDQEGGASIEIMPNHFRG</sequence>
<keyword evidence="1" id="KW-0732">Signal</keyword>
<dbReference type="EMBL" id="MU001954">
    <property type="protein sequence ID" value="KAF2792806.1"/>
    <property type="molecule type" value="Genomic_DNA"/>
</dbReference>
<reference evidence="2" key="1">
    <citation type="journal article" date="2020" name="Stud. Mycol.">
        <title>101 Dothideomycetes genomes: a test case for predicting lifestyles and emergence of pathogens.</title>
        <authorList>
            <person name="Haridas S."/>
            <person name="Albert R."/>
            <person name="Binder M."/>
            <person name="Bloem J."/>
            <person name="Labutti K."/>
            <person name="Salamov A."/>
            <person name="Andreopoulos B."/>
            <person name="Baker S."/>
            <person name="Barry K."/>
            <person name="Bills G."/>
            <person name="Bluhm B."/>
            <person name="Cannon C."/>
            <person name="Castanera R."/>
            <person name="Culley D."/>
            <person name="Daum C."/>
            <person name="Ezra D."/>
            <person name="Gonzalez J."/>
            <person name="Henrissat B."/>
            <person name="Kuo A."/>
            <person name="Liang C."/>
            <person name="Lipzen A."/>
            <person name="Lutzoni F."/>
            <person name="Magnuson J."/>
            <person name="Mondo S."/>
            <person name="Nolan M."/>
            <person name="Ohm R."/>
            <person name="Pangilinan J."/>
            <person name="Park H.-J."/>
            <person name="Ramirez L."/>
            <person name="Alfaro M."/>
            <person name="Sun H."/>
            <person name="Tritt A."/>
            <person name="Yoshinaga Y."/>
            <person name="Zwiers L.-H."/>
            <person name="Turgeon B."/>
            <person name="Goodwin S."/>
            <person name="Spatafora J."/>
            <person name="Crous P."/>
            <person name="Grigoriev I."/>
        </authorList>
    </citation>
    <scope>NUCLEOTIDE SEQUENCE</scope>
    <source>
        <strain evidence="2">CBS 109.77</strain>
    </source>
</reference>
<protein>
    <submittedName>
        <fullName evidence="2">Uncharacterized protein</fullName>
    </submittedName>
</protein>
<gene>
    <name evidence="2" type="ORF">K505DRAFT_362565</name>
</gene>
<name>A0A6A6X8U2_9PLEO</name>
<feature type="chain" id="PRO_5025364691" evidence="1">
    <location>
        <begin position="17"/>
        <end position="189"/>
    </location>
</feature>